<reference evidence="9 10" key="1">
    <citation type="submission" date="2017-03" db="EMBL/GenBank/DDBJ databases">
        <title>An alternative strategy for trypanosome survival in the mammalian bloodstream revealed through genome and transcriptome analysis of the ubiquitous bovine parasite Trypanosoma (Megatrypanum) theileri.</title>
        <authorList>
            <person name="Kelly S."/>
            <person name="Ivens A."/>
            <person name="Mott A."/>
            <person name="O'Neill E."/>
            <person name="Emms D."/>
            <person name="Macleod O."/>
            <person name="Voorheis P."/>
            <person name="Matthews J."/>
            <person name="Matthews K."/>
            <person name="Carrington M."/>
        </authorList>
    </citation>
    <scope>NUCLEOTIDE SEQUENCE [LARGE SCALE GENOMIC DNA]</scope>
    <source>
        <strain evidence="9">Edinburgh</strain>
    </source>
</reference>
<keyword evidence="9" id="KW-0675">Receptor</keyword>
<dbReference type="PANTHER" id="PTHR20855">
    <property type="entry name" value="ADIPOR/PROGESTIN RECEPTOR-RELATED"/>
    <property type="match status" value="1"/>
</dbReference>
<evidence type="ECO:0000256" key="3">
    <source>
        <dbReference type="ARBA" id="ARBA00022692"/>
    </source>
</evidence>
<keyword evidence="10" id="KW-1185">Reference proteome</keyword>
<feature type="transmembrane region" description="Helical" evidence="8">
    <location>
        <begin position="146"/>
        <end position="171"/>
    </location>
</feature>
<evidence type="ECO:0000313" key="10">
    <source>
        <dbReference type="Proteomes" id="UP000192257"/>
    </source>
</evidence>
<dbReference type="GO" id="GO:0016020">
    <property type="term" value="C:membrane"/>
    <property type="evidence" value="ECO:0007669"/>
    <property type="project" value="UniProtKB-SubCell"/>
</dbReference>
<comment type="subcellular location">
    <subcellularLocation>
        <location evidence="1">Membrane</location>
        <topology evidence="1">Multi-pass membrane protein</topology>
    </subcellularLocation>
</comment>
<evidence type="ECO:0000256" key="7">
    <source>
        <dbReference type="SAM" id="MobiDB-lite"/>
    </source>
</evidence>
<dbReference type="GO" id="GO:0038023">
    <property type="term" value="F:signaling receptor activity"/>
    <property type="evidence" value="ECO:0007669"/>
    <property type="project" value="TreeGrafter"/>
</dbReference>
<dbReference type="InterPro" id="IPR004254">
    <property type="entry name" value="AdipoR/HlyIII-related"/>
</dbReference>
<keyword evidence="6" id="KW-0479">Metal-binding</keyword>
<dbReference type="Pfam" id="PF03006">
    <property type="entry name" value="HlyIII"/>
    <property type="match status" value="1"/>
</dbReference>
<keyword evidence="6" id="KW-0862">Zinc</keyword>
<feature type="binding site" evidence="6">
    <location>
        <position position="172"/>
    </location>
    <ligand>
        <name>Zn(2+)</name>
        <dbReference type="ChEBI" id="CHEBI:29105"/>
    </ligand>
</feature>
<dbReference type="Proteomes" id="UP000192257">
    <property type="component" value="Unassembled WGS sequence"/>
</dbReference>
<accession>A0A1X0P1Q2</accession>
<sequence>MMDLNHTKCGNGVSTTLTKSTHSNPNEPVQQEQRELEEKKNLSSRGVKPTPYNDNPDLPLYMIDQVPKHLADNKYIISGYRFDYTTRMCFRSIFSLHNETFNIWTHLVGYMAFLVVITIFFAVVLIPSLREEQRETMRSTEEVSGINWVTIFILGAFSFGCLMCMLCSTLFHTLIPHESMVLYAWAHSLDYFGITFLVVGSFLPFCYFSFACEPFWRWTYLTMILSFGVIGVLGPFFRQWTQQQHAKRKVLFYVCMVGSGLFPIIHMYVLLPGNVASSFVEGLLLMMTLYGVGVVVYVFQIPEFFFPGHFDIFLSSHQIWHVFVLAAAFVHFFNCASMYINFQRMDLSC</sequence>
<evidence type="ECO:0000256" key="2">
    <source>
        <dbReference type="ARBA" id="ARBA00007018"/>
    </source>
</evidence>
<evidence type="ECO:0000256" key="1">
    <source>
        <dbReference type="ARBA" id="ARBA00004141"/>
    </source>
</evidence>
<comment type="caution">
    <text evidence="9">The sequence shown here is derived from an EMBL/GenBank/DDBJ whole genome shotgun (WGS) entry which is preliminary data.</text>
</comment>
<feature type="transmembrane region" description="Helical" evidence="8">
    <location>
        <begin position="191"/>
        <end position="211"/>
    </location>
</feature>
<comment type="similarity">
    <text evidence="2">Belongs to the ADIPOR family.</text>
</comment>
<evidence type="ECO:0000256" key="6">
    <source>
        <dbReference type="PIRSR" id="PIRSR604254-1"/>
    </source>
</evidence>
<dbReference type="STRING" id="67003.A0A1X0P1Q2"/>
<evidence type="ECO:0000256" key="5">
    <source>
        <dbReference type="ARBA" id="ARBA00023136"/>
    </source>
</evidence>
<feature type="compositionally biased region" description="Polar residues" evidence="7">
    <location>
        <begin position="12"/>
        <end position="31"/>
    </location>
</feature>
<dbReference type="RefSeq" id="XP_028884396.1">
    <property type="nucleotide sequence ID" value="XM_029023993.1"/>
</dbReference>
<dbReference type="OrthoDB" id="529367at2759"/>
<organism evidence="9 10">
    <name type="scientific">Trypanosoma theileri</name>
    <dbReference type="NCBI Taxonomy" id="67003"/>
    <lineage>
        <taxon>Eukaryota</taxon>
        <taxon>Discoba</taxon>
        <taxon>Euglenozoa</taxon>
        <taxon>Kinetoplastea</taxon>
        <taxon>Metakinetoplastina</taxon>
        <taxon>Trypanosomatida</taxon>
        <taxon>Trypanosomatidae</taxon>
        <taxon>Trypanosoma</taxon>
    </lineage>
</organism>
<feature type="transmembrane region" description="Helical" evidence="8">
    <location>
        <begin position="218"/>
        <end position="238"/>
    </location>
</feature>
<evidence type="ECO:0000256" key="4">
    <source>
        <dbReference type="ARBA" id="ARBA00022989"/>
    </source>
</evidence>
<dbReference type="GeneID" id="39983773"/>
<dbReference type="EMBL" id="NBCO01000008">
    <property type="protein sequence ID" value="ORC90330.1"/>
    <property type="molecule type" value="Genomic_DNA"/>
</dbReference>
<feature type="compositionally biased region" description="Basic and acidic residues" evidence="7">
    <location>
        <begin position="32"/>
        <end position="41"/>
    </location>
</feature>
<feature type="transmembrane region" description="Helical" evidence="8">
    <location>
        <begin position="103"/>
        <end position="126"/>
    </location>
</feature>
<evidence type="ECO:0000313" key="9">
    <source>
        <dbReference type="EMBL" id="ORC90330.1"/>
    </source>
</evidence>
<feature type="region of interest" description="Disordered" evidence="7">
    <location>
        <begin position="1"/>
        <end position="53"/>
    </location>
</feature>
<keyword evidence="5 8" id="KW-0472">Membrane</keyword>
<feature type="transmembrane region" description="Helical" evidence="8">
    <location>
        <begin position="319"/>
        <end position="342"/>
    </location>
</feature>
<protein>
    <submittedName>
        <fullName evidence="9">Adiponectin receptor protein 1</fullName>
    </submittedName>
</protein>
<dbReference type="VEuPathDB" id="TriTrypDB:TM35_000081280"/>
<feature type="transmembrane region" description="Helical" evidence="8">
    <location>
        <begin position="283"/>
        <end position="299"/>
    </location>
</feature>
<name>A0A1X0P1Q2_9TRYP</name>
<dbReference type="PANTHER" id="PTHR20855:SF52">
    <property type="entry name" value="ADIPONECTIN RECEPTOR PROTEIN"/>
    <property type="match status" value="1"/>
</dbReference>
<gene>
    <name evidence="9" type="ORF">TM35_000081280</name>
</gene>
<proteinExistence type="inferred from homology"/>
<feature type="binding site" evidence="6">
    <location>
        <position position="317"/>
    </location>
    <ligand>
        <name>Zn(2+)</name>
        <dbReference type="ChEBI" id="CHEBI:29105"/>
    </ligand>
</feature>
<keyword evidence="3 8" id="KW-0812">Transmembrane</keyword>
<evidence type="ECO:0000256" key="8">
    <source>
        <dbReference type="SAM" id="Phobius"/>
    </source>
</evidence>
<dbReference type="AlphaFoldDB" id="A0A1X0P1Q2"/>
<dbReference type="GO" id="GO:0046872">
    <property type="term" value="F:metal ion binding"/>
    <property type="evidence" value="ECO:0007669"/>
    <property type="project" value="UniProtKB-KW"/>
</dbReference>
<feature type="transmembrane region" description="Helical" evidence="8">
    <location>
        <begin position="250"/>
        <end position="271"/>
    </location>
</feature>
<keyword evidence="4 8" id="KW-1133">Transmembrane helix</keyword>
<feature type="binding site" evidence="6">
    <location>
        <position position="321"/>
    </location>
    <ligand>
        <name>Zn(2+)</name>
        <dbReference type="ChEBI" id="CHEBI:29105"/>
    </ligand>
</feature>